<feature type="domain" description="Baseplate protein J-like barrel" evidence="1">
    <location>
        <begin position="103"/>
        <end position="180"/>
    </location>
</feature>
<evidence type="ECO:0000313" key="4">
    <source>
        <dbReference type="Proteomes" id="UP000252694"/>
    </source>
</evidence>
<reference evidence="2 5" key="2">
    <citation type="submission" date="2020-09" db="EMBL/GenBank/DDBJ databases">
        <title>Carbapenem-Resistant Acinetobacter baumannii devoid of typical resistance factors.</title>
        <authorList>
            <person name="Hoffmann M."/>
            <person name="Luo Y."/>
            <person name="Strain E."/>
            <person name="Rand H."/>
            <person name="Javkar K.G."/>
        </authorList>
    </citation>
    <scope>NUCLEOTIDE SEQUENCE [LARGE SCALE GENOMIC DNA]</scope>
    <source>
        <strain evidence="2 5">CFSAN093705</strain>
    </source>
</reference>
<dbReference type="Proteomes" id="UP000252694">
    <property type="component" value="Unassembled WGS sequence"/>
</dbReference>
<sequence>MALTSIAPVINQYGVTVSTYSEIVEHLKEKYREIYGQDVYLENDSQDGQWIGVIARVIADCNAVVSDVYNSMSPSTADTDALSRNVKINGIRRAVATKSTVSVVLVGVAGTIINNGIVSDKNNNRWLLPAQVVIPSEGEIVTTAIAEKPGAILALPNSVTTISTPTRGWQSVNNPQASTLGAPVESNAKLRQRQALSTAIPSRSYTEGILGALFSLDGVSRCKVYENKKSFVDPLGLPPKSLAVVVAGGNDQLIAETIRVKKAPGCDLYGNTTVIRPTVYGDPVEIQYWRPIQKSIGIRFELTTNSDYTVDIGEQIKSASADYINQLDIGDRIAINKLYVPAGLYGALDARSYEIESLQLTVDGVPVEGDYTLAFNAVAYCDSDNIEISVAGGG</sequence>
<dbReference type="AlphaFoldDB" id="A0A242TSN1"/>
<reference evidence="3 4" key="1">
    <citation type="submission" date="2018-07" db="EMBL/GenBank/DDBJ databases">
        <authorList>
            <consortium name="Pathogen Informatics"/>
        </authorList>
    </citation>
    <scope>NUCLEOTIDE SEQUENCE [LARGE SCALE GENOMIC DNA]</scope>
    <source>
        <strain evidence="3 4">4300STDY7045823</strain>
    </source>
</reference>
<dbReference type="Pfam" id="PF04865">
    <property type="entry name" value="Baseplate_J"/>
    <property type="match status" value="1"/>
</dbReference>
<gene>
    <name evidence="2" type="ORF">FQZ18_02880</name>
    <name evidence="3" type="ORF">SAMEA104305318_03826</name>
</gene>
<evidence type="ECO:0000313" key="5">
    <source>
        <dbReference type="Proteomes" id="UP000516419"/>
    </source>
</evidence>
<evidence type="ECO:0000259" key="1">
    <source>
        <dbReference type="Pfam" id="PF04865"/>
    </source>
</evidence>
<evidence type="ECO:0000313" key="2">
    <source>
        <dbReference type="EMBL" id="QNV22328.1"/>
    </source>
</evidence>
<dbReference type="EMBL" id="UFMQ01000032">
    <property type="protein sequence ID" value="SST31959.1"/>
    <property type="molecule type" value="Genomic_DNA"/>
</dbReference>
<dbReference type="EMBL" id="CP061525">
    <property type="protein sequence ID" value="QNV22328.1"/>
    <property type="molecule type" value="Genomic_DNA"/>
</dbReference>
<name>A0A242TSN1_ACIBA</name>
<dbReference type="RefSeq" id="WP_001229408.1">
    <property type="nucleotide sequence ID" value="NZ_CAJHEU010000002.1"/>
</dbReference>
<dbReference type="Proteomes" id="UP000516419">
    <property type="component" value="Chromosome"/>
</dbReference>
<accession>A0A242TSN1</accession>
<proteinExistence type="predicted"/>
<dbReference type="InterPro" id="IPR006949">
    <property type="entry name" value="Barrel_Baseplate_J-like"/>
</dbReference>
<evidence type="ECO:0000313" key="3">
    <source>
        <dbReference type="EMBL" id="SST31959.1"/>
    </source>
</evidence>
<organism evidence="3 4">
    <name type="scientific">Acinetobacter baumannii</name>
    <dbReference type="NCBI Taxonomy" id="470"/>
    <lineage>
        <taxon>Bacteria</taxon>
        <taxon>Pseudomonadati</taxon>
        <taxon>Pseudomonadota</taxon>
        <taxon>Gammaproteobacteria</taxon>
        <taxon>Moraxellales</taxon>
        <taxon>Moraxellaceae</taxon>
        <taxon>Acinetobacter</taxon>
        <taxon>Acinetobacter calcoaceticus/baumannii complex</taxon>
    </lineage>
</organism>
<protein>
    <submittedName>
        <fullName evidence="2">Baseplate J/gp47 family protein</fullName>
    </submittedName>
    <submittedName>
        <fullName evidence="3">Putative phage Mu protein gp47-like protein</fullName>
    </submittedName>
</protein>